<reference evidence="1" key="2">
    <citation type="journal article" date="2023" name="IMA Fungus">
        <title>Comparative genomic study of the Penicillium genus elucidates a diverse pangenome and 15 lateral gene transfer events.</title>
        <authorList>
            <person name="Petersen C."/>
            <person name="Sorensen T."/>
            <person name="Nielsen M.R."/>
            <person name="Sondergaard T.E."/>
            <person name="Sorensen J.L."/>
            <person name="Fitzpatrick D.A."/>
            <person name="Frisvad J.C."/>
            <person name="Nielsen K.L."/>
        </authorList>
    </citation>
    <scope>NUCLEOTIDE SEQUENCE</scope>
    <source>
        <strain evidence="1">IBT 29495</strain>
    </source>
</reference>
<accession>A0A9X0C3K9</accession>
<gene>
    <name evidence="1" type="ORF">N7463_008779</name>
</gene>
<keyword evidence="2" id="KW-1185">Reference proteome</keyword>
<evidence type="ECO:0000313" key="1">
    <source>
        <dbReference type="EMBL" id="KAJ5496792.1"/>
    </source>
</evidence>
<reference evidence="1" key="1">
    <citation type="submission" date="2022-12" db="EMBL/GenBank/DDBJ databases">
        <authorList>
            <person name="Petersen C."/>
        </authorList>
    </citation>
    <scope>NUCLEOTIDE SEQUENCE</scope>
    <source>
        <strain evidence="1">IBT 29495</strain>
    </source>
</reference>
<organism evidence="1 2">
    <name type="scientific">Penicillium fimorum</name>
    <dbReference type="NCBI Taxonomy" id="1882269"/>
    <lineage>
        <taxon>Eukaryota</taxon>
        <taxon>Fungi</taxon>
        <taxon>Dikarya</taxon>
        <taxon>Ascomycota</taxon>
        <taxon>Pezizomycotina</taxon>
        <taxon>Eurotiomycetes</taxon>
        <taxon>Eurotiomycetidae</taxon>
        <taxon>Eurotiales</taxon>
        <taxon>Aspergillaceae</taxon>
        <taxon>Penicillium</taxon>
    </lineage>
</organism>
<evidence type="ECO:0000313" key="2">
    <source>
        <dbReference type="Proteomes" id="UP001149954"/>
    </source>
</evidence>
<dbReference type="Proteomes" id="UP001149954">
    <property type="component" value="Unassembled WGS sequence"/>
</dbReference>
<dbReference type="EMBL" id="JAPWDS010000005">
    <property type="protein sequence ID" value="KAJ5496792.1"/>
    <property type="molecule type" value="Genomic_DNA"/>
</dbReference>
<proteinExistence type="predicted"/>
<comment type="caution">
    <text evidence="1">The sequence shown here is derived from an EMBL/GenBank/DDBJ whole genome shotgun (WGS) entry which is preliminary data.</text>
</comment>
<name>A0A9X0C3K9_9EURO</name>
<sequence>MTSTWRATCESLLAHVAGNGTVAKGISKRSSFATSAAHAVLWSACGTVFSCISGTTCQFDQ</sequence>
<protein>
    <submittedName>
        <fullName evidence="1">Uncharacterized protein</fullName>
    </submittedName>
</protein>
<dbReference type="OrthoDB" id="3853793at2759"/>
<dbReference type="AlphaFoldDB" id="A0A9X0C3K9"/>